<dbReference type="AlphaFoldDB" id="A0A1J7IT62"/>
<evidence type="ECO:0000313" key="2">
    <source>
        <dbReference type="Proteomes" id="UP000182658"/>
    </source>
</evidence>
<sequence length="71" mass="8026">MDVLRANGPSLISAVGYSVRRLFQKRDLHSGSSWVYLRLSSYCRCCYKTSVFVGFHSVFLVCWSVPHGGHT</sequence>
<reference evidence="1 2" key="1">
    <citation type="submission" date="2016-10" db="EMBL/GenBank/DDBJ databases">
        <title>Draft genome sequence of Coniochaeta ligniaria NRRL30616, a lignocellulolytic fungus for bioabatement of inhibitors in plant biomass hydrolysates.</title>
        <authorList>
            <consortium name="DOE Joint Genome Institute"/>
            <person name="Jimenez D.J."/>
            <person name="Hector R.E."/>
            <person name="Riley R."/>
            <person name="Sun H."/>
            <person name="Grigoriev I.V."/>
            <person name="Van Elsas J.D."/>
            <person name="Nichols N.N."/>
        </authorList>
    </citation>
    <scope>NUCLEOTIDE SEQUENCE [LARGE SCALE GENOMIC DNA]</scope>
    <source>
        <strain evidence="1 2">NRRL 30616</strain>
    </source>
</reference>
<accession>A0A1J7IT62</accession>
<organism evidence="1 2">
    <name type="scientific">Coniochaeta ligniaria NRRL 30616</name>
    <dbReference type="NCBI Taxonomy" id="1408157"/>
    <lineage>
        <taxon>Eukaryota</taxon>
        <taxon>Fungi</taxon>
        <taxon>Dikarya</taxon>
        <taxon>Ascomycota</taxon>
        <taxon>Pezizomycotina</taxon>
        <taxon>Sordariomycetes</taxon>
        <taxon>Sordariomycetidae</taxon>
        <taxon>Coniochaetales</taxon>
        <taxon>Coniochaetaceae</taxon>
        <taxon>Coniochaeta</taxon>
    </lineage>
</organism>
<proteinExistence type="predicted"/>
<evidence type="ECO:0000313" key="1">
    <source>
        <dbReference type="EMBL" id="OIW30363.1"/>
    </source>
</evidence>
<gene>
    <name evidence="1" type="ORF">CONLIGDRAFT_366297</name>
</gene>
<keyword evidence="2" id="KW-1185">Reference proteome</keyword>
<name>A0A1J7IT62_9PEZI</name>
<dbReference type="EMBL" id="KV875097">
    <property type="protein sequence ID" value="OIW30363.1"/>
    <property type="molecule type" value="Genomic_DNA"/>
</dbReference>
<dbReference type="InParanoid" id="A0A1J7IT62"/>
<protein>
    <submittedName>
        <fullName evidence="1">Uncharacterized protein</fullName>
    </submittedName>
</protein>
<dbReference type="Proteomes" id="UP000182658">
    <property type="component" value="Unassembled WGS sequence"/>
</dbReference>